<accession>A0A1H8QPM7</accession>
<keyword evidence="9" id="KW-0902">Two-component regulatory system</keyword>
<feature type="transmembrane region" description="Helical" evidence="10">
    <location>
        <begin position="6"/>
        <end position="24"/>
    </location>
</feature>
<evidence type="ECO:0000313" key="13">
    <source>
        <dbReference type="EMBL" id="SEO55814.1"/>
    </source>
</evidence>
<keyword evidence="14" id="KW-1185">Reference proteome</keyword>
<evidence type="ECO:0000259" key="12">
    <source>
        <dbReference type="PROSITE" id="PS50885"/>
    </source>
</evidence>
<dbReference type="Proteomes" id="UP000199657">
    <property type="component" value="Unassembled WGS sequence"/>
</dbReference>
<keyword evidence="7 13" id="KW-0418">Kinase</keyword>
<evidence type="ECO:0000256" key="7">
    <source>
        <dbReference type="ARBA" id="ARBA00022777"/>
    </source>
</evidence>
<dbReference type="Pfam" id="PF00512">
    <property type="entry name" value="HisKA"/>
    <property type="match status" value="1"/>
</dbReference>
<dbReference type="InterPro" id="IPR036097">
    <property type="entry name" value="HisK_dim/P_sf"/>
</dbReference>
<dbReference type="CDD" id="cd00075">
    <property type="entry name" value="HATPase"/>
    <property type="match status" value="1"/>
</dbReference>
<dbReference type="GO" id="GO:0005886">
    <property type="term" value="C:plasma membrane"/>
    <property type="evidence" value="ECO:0007669"/>
    <property type="project" value="TreeGrafter"/>
</dbReference>
<comment type="catalytic activity">
    <reaction evidence="1">
        <text>ATP + protein L-histidine = ADP + protein N-phospho-L-histidine.</text>
        <dbReference type="EC" id="2.7.13.3"/>
    </reaction>
</comment>
<dbReference type="SMART" id="SM00387">
    <property type="entry name" value="HATPase_c"/>
    <property type="match status" value="1"/>
</dbReference>
<name>A0A1H8QPM7_9GAMM</name>
<dbReference type="Gene3D" id="3.30.565.10">
    <property type="entry name" value="Histidine kinase-like ATPase, C-terminal domain"/>
    <property type="match status" value="1"/>
</dbReference>
<feature type="domain" description="HAMP" evidence="12">
    <location>
        <begin position="144"/>
        <end position="197"/>
    </location>
</feature>
<organism evidence="13 14">
    <name type="scientific">Aquisalimonas asiatica</name>
    <dbReference type="NCBI Taxonomy" id="406100"/>
    <lineage>
        <taxon>Bacteria</taxon>
        <taxon>Pseudomonadati</taxon>
        <taxon>Pseudomonadota</taxon>
        <taxon>Gammaproteobacteria</taxon>
        <taxon>Chromatiales</taxon>
        <taxon>Ectothiorhodospiraceae</taxon>
        <taxon>Aquisalimonas</taxon>
    </lineage>
</organism>
<sequence>MATFLAGGAISGALAGIALLFISVELQEWRAERHLTQRLDAIVDDPAGGQPIQPDHQSDTRVYGAVPLEAIPEALLSLPDGLHEHESGDQALLIALTSTPRGRVVVVEDITPIERREGHGWYYALAGAGLTTGLALIAAFVVARRLTAPLETLTARLTHDNEDGSGTPLADRLADDEIGTLARALDHYRERVREALQREQRFSADISHELRNPLAVIRSAAELIGADAALSTTSRRALKRLDSAAERMQEVTAALLALLREPSTGGTYPPVNVSDRVGRVLEHERAAVGHHLDVTIEHADADGARVSAPVVVVDTVLGNLIRNALQHSRGQHLHVTIAADHVDVIDDGVGMAGEAVAHMDSAPGTTRRDRATGTGLGIPLVRRLCEHFSWSLHIDSHPDQGTRVTWRYAAAPAPFPPPRHDDRQPNGL</sequence>
<feature type="transmembrane region" description="Helical" evidence="10">
    <location>
        <begin position="121"/>
        <end position="143"/>
    </location>
</feature>
<dbReference type="STRING" id="406100.SAMN04488052_101686"/>
<keyword evidence="8 10" id="KW-1133">Transmembrane helix</keyword>
<evidence type="ECO:0000259" key="11">
    <source>
        <dbReference type="PROSITE" id="PS50109"/>
    </source>
</evidence>
<evidence type="ECO:0000256" key="8">
    <source>
        <dbReference type="ARBA" id="ARBA00022989"/>
    </source>
</evidence>
<dbReference type="RefSeq" id="WP_171909791.1">
    <property type="nucleotide sequence ID" value="NZ_FOEG01000001.1"/>
</dbReference>
<reference evidence="13 14" key="1">
    <citation type="submission" date="2016-10" db="EMBL/GenBank/DDBJ databases">
        <authorList>
            <person name="de Groot N.N."/>
        </authorList>
    </citation>
    <scope>NUCLEOTIDE SEQUENCE [LARGE SCALE GENOMIC DNA]</scope>
    <source>
        <strain evidence="13 14">CGMCC 1.6291</strain>
    </source>
</reference>
<evidence type="ECO:0000256" key="10">
    <source>
        <dbReference type="SAM" id="Phobius"/>
    </source>
</evidence>
<gene>
    <name evidence="13" type="ORF">SAMN04488052_101686</name>
</gene>
<evidence type="ECO:0000256" key="5">
    <source>
        <dbReference type="ARBA" id="ARBA00022679"/>
    </source>
</evidence>
<dbReference type="PROSITE" id="PS50885">
    <property type="entry name" value="HAMP"/>
    <property type="match status" value="1"/>
</dbReference>
<dbReference type="AlphaFoldDB" id="A0A1H8QPM7"/>
<evidence type="ECO:0000256" key="9">
    <source>
        <dbReference type="ARBA" id="ARBA00023012"/>
    </source>
</evidence>
<evidence type="ECO:0000256" key="3">
    <source>
        <dbReference type="ARBA" id="ARBA00012438"/>
    </source>
</evidence>
<dbReference type="SUPFAM" id="SSF55874">
    <property type="entry name" value="ATPase domain of HSP90 chaperone/DNA topoisomerase II/histidine kinase"/>
    <property type="match status" value="1"/>
</dbReference>
<dbReference type="GO" id="GO:0000155">
    <property type="term" value="F:phosphorelay sensor kinase activity"/>
    <property type="evidence" value="ECO:0007669"/>
    <property type="project" value="InterPro"/>
</dbReference>
<dbReference type="EMBL" id="FOEG01000001">
    <property type="protein sequence ID" value="SEO55814.1"/>
    <property type="molecule type" value="Genomic_DNA"/>
</dbReference>
<dbReference type="InterPro" id="IPR003594">
    <property type="entry name" value="HATPase_dom"/>
</dbReference>
<dbReference type="InterPro" id="IPR005467">
    <property type="entry name" value="His_kinase_dom"/>
</dbReference>
<evidence type="ECO:0000256" key="2">
    <source>
        <dbReference type="ARBA" id="ARBA00004370"/>
    </source>
</evidence>
<protein>
    <recommendedName>
        <fullName evidence="3">histidine kinase</fullName>
        <ecNumber evidence="3">2.7.13.3</ecNumber>
    </recommendedName>
</protein>
<dbReference type="Gene3D" id="6.10.340.10">
    <property type="match status" value="1"/>
</dbReference>
<keyword evidence="4" id="KW-0597">Phosphoprotein</keyword>
<feature type="domain" description="Histidine kinase" evidence="11">
    <location>
        <begin position="205"/>
        <end position="412"/>
    </location>
</feature>
<comment type="subcellular location">
    <subcellularLocation>
        <location evidence="2">Membrane</location>
    </subcellularLocation>
</comment>
<evidence type="ECO:0000256" key="1">
    <source>
        <dbReference type="ARBA" id="ARBA00000085"/>
    </source>
</evidence>
<dbReference type="Pfam" id="PF02518">
    <property type="entry name" value="HATPase_c"/>
    <property type="match status" value="1"/>
</dbReference>
<evidence type="ECO:0000256" key="4">
    <source>
        <dbReference type="ARBA" id="ARBA00022553"/>
    </source>
</evidence>
<dbReference type="EC" id="2.7.13.3" evidence="3"/>
<keyword evidence="10" id="KW-0472">Membrane</keyword>
<proteinExistence type="predicted"/>
<evidence type="ECO:0000256" key="6">
    <source>
        <dbReference type="ARBA" id="ARBA00022692"/>
    </source>
</evidence>
<keyword evidence="5" id="KW-0808">Transferase</keyword>
<keyword evidence="6 10" id="KW-0812">Transmembrane</keyword>
<dbReference type="Gene3D" id="1.10.287.130">
    <property type="match status" value="1"/>
</dbReference>
<dbReference type="InterPro" id="IPR003660">
    <property type="entry name" value="HAMP_dom"/>
</dbReference>
<dbReference type="SUPFAM" id="SSF47384">
    <property type="entry name" value="Homodimeric domain of signal transducing histidine kinase"/>
    <property type="match status" value="1"/>
</dbReference>
<evidence type="ECO:0000313" key="14">
    <source>
        <dbReference type="Proteomes" id="UP000199657"/>
    </source>
</evidence>
<dbReference type="InterPro" id="IPR003661">
    <property type="entry name" value="HisK_dim/P_dom"/>
</dbReference>
<dbReference type="InterPro" id="IPR050428">
    <property type="entry name" value="TCS_sensor_his_kinase"/>
</dbReference>
<dbReference type="InterPro" id="IPR036890">
    <property type="entry name" value="HATPase_C_sf"/>
</dbReference>
<dbReference type="CDD" id="cd00082">
    <property type="entry name" value="HisKA"/>
    <property type="match status" value="1"/>
</dbReference>
<dbReference type="SMART" id="SM00388">
    <property type="entry name" value="HisKA"/>
    <property type="match status" value="1"/>
</dbReference>
<dbReference type="PROSITE" id="PS50109">
    <property type="entry name" value="HIS_KIN"/>
    <property type="match status" value="1"/>
</dbReference>
<dbReference type="PANTHER" id="PTHR45436">
    <property type="entry name" value="SENSOR HISTIDINE KINASE YKOH"/>
    <property type="match status" value="1"/>
</dbReference>
<dbReference type="PANTHER" id="PTHR45436:SF16">
    <property type="entry name" value="HISTIDINE KINASE"/>
    <property type="match status" value="1"/>
</dbReference>